<evidence type="ECO:0000256" key="5">
    <source>
        <dbReference type="ARBA" id="ARBA00022729"/>
    </source>
</evidence>
<dbReference type="RefSeq" id="XP_038058272.1">
    <property type="nucleotide sequence ID" value="XM_038202344.1"/>
</dbReference>
<evidence type="ECO:0000256" key="7">
    <source>
        <dbReference type="ARBA" id="ARBA00022801"/>
    </source>
</evidence>
<dbReference type="InterPro" id="IPR021109">
    <property type="entry name" value="Peptidase_aspartic_dom_sf"/>
</dbReference>
<dbReference type="InterPro" id="IPR032799">
    <property type="entry name" value="TAXi_C"/>
</dbReference>
<name>A0A914A358_PATMI</name>
<dbReference type="Proteomes" id="UP000887568">
    <property type="component" value="Unplaced"/>
</dbReference>
<keyword evidence="17" id="KW-1185">Reference proteome</keyword>
<evidence type="ECO:0000313" key="16">
    <source>
        <dbReference type="EnsemblMetazoa" id="XP_038058272.1"/>
    </source>
</evidence>
<sequence length="485" mass="53744">MADLATVVNLWWTLLLLHVCMHSVVVRAEILRLPLHTAVRRVNDGVRSRVGERSHNVLRRSAPRDNIGGKPGLGFYVEIELGTPKQKLNVLVDTGSSNFAVAASPNSLITKYFHKDQSQTYRDLNRKVYVPYTQGEWRGELGEDVATIPTSHPNISVTVNVVSITYSEEFFLNESNWQGILGLAYADIARPDDTVEPFFASLVDQTDVANIFTLQLCGVPENVVHTGTTDVTGTMYNFDKTIVDSGTTNLRLPARVFDKLTSLIYTALTKKMENVTIPTDFWSGADMICKEGTVEEPWVKFPTLSIILNGTEPGTGFRLRISPKQYLRHVETSNKKETCYKFGVASSDSGSVIGAVVMEGFYVVFDRENQTVGFAKSSCAYEFEFATPAPEVEGPIREVATDCGYVAPDNNNLALTIAAYVLAGLCVLCLTPLAFLYVYYRCRLCFANTTKNDDSELLEDRTDSSETDALREEAQQGEPQQGQDS</sequence>
<evidence type="ECO:0000256" key="11">
    <source>
        <dbReference type="RuleBase" id="RU000454"/>
    </source>
</evidence>
<evidence type="ECO:0000256" key="10">
    <source>
        <dbReference type="ARBA" id="ARBA00023145"/>
    </source>
</evidence>
<dbReference type="GeneID" id="119729672"/>
<comment type="similarity">
    <text evidence="2 11">Belongs to the peptidase A1 family.</text>
</comment>
<protein>
    <recommendedName>
        <fullName evidence="15">Peptidase A1 domain-containing protein</fullName>
    </recommendedName>
</protein>
<evidence type="ECO:0000259" key="15">
    <source>
        <dbReference type="PROSITE" id="PS51767"/>
    </source>
</evidence>
<dbReference type="InterPro" id="IPR033121">
    <property type="entry name" value="PEPTIDASE_A1"/>
</dbReference>
<dbReference type="GO" id="GO:0005802">
    <property type="term" value="C:trans-Golgi network"/>
    <property type="evidence" value="ECO:0007669"/>
    <property type="project" value="TreeGrafter"/>
</dbReference>
<keyword evidence="10" id="KW-0865">Zymogen</keyword>
<feature type="signal peptide" evidence="14">
    <location>
        <begin position="1"/>
        <end position="28"/>
    </location>
</feature>
<dbReference type="OrthoDB" id="2747330at2759"/>
<dbReference type="EnsemblMetazoa" id="XM_038202344.1">
    <property type="protein sequence ID" value="XP_038058272.1"/>
    <property type="gene ID" value="LOC119729672"/>
</dbReference>
<dbReference type="GO" id="GO:0005886">
    <property type="term" value="C:plasma membrane"/>
    <property type="evidence" value="ECO:0007669"/>
    <property type="project" value="TreeGrafter"/>
</dbReference>
<dbReference type="PRINTS" id="PR00792">
    <property type="entry name" value="PEPSIN"/>
</dbReference>
<feature type="transmembrane region" description="Helical" evidence="13">
    <location>
        <begin position="417"/>
        <end position="440"/>
    </location>
</feature>
<organism evidence="16 17">
    <name type="scientific">Patiria miniata</name>
    <name type="common">Bat star</name>
    <name type="synonym">Asterina miniata</name>
    <dbReference type="NCBI Taxonomy" id="46514"/>
    <lineage>
        <taxon>Eukaryota</taxon>
        <taxon>Metazoa</taxon>
        <taxon>Echinodermata</taxon>
        <taxon>Eleutherozoa</taxon>
        <taxon>Asterozoa</taxon>
        <taxon>Asteroidea</taxon>
        <taxon>Valvatacea</taxon>
        <taxon>Valvatida</taxon>
        <taxon>Asterinidae</taxon>
        <taxon>Patiria</taxon>
    </lineage>
</organism>
<keyword evidence="7 11" id="KW-0378">Hydrolase</keyword>
<dbReference type="PANTHER" id="PTHR47965">
    <property type="entry name" value="ASPARTYL PROTEASE-RELATED"/>
    <property type="match status" value="1"/>
</dbReference>
<dbReference type="Pfam" id="PF00026">
    <property type="entry name" value="Asp"/>
    <property type="match status" value="1"/>
</dbReference>
<dbReference type="PROSITE" id="PS51767">
    <property type="entry name" value="PEPTIDASE_A1"/>
    <property type="match status" value="1"/>
</dbReference>
<dbReference type="GO" id="GO:0005768">
    <property type="term" value="C:endosome"/>
    <property type="evidence" value="ECO:0007669"/>
    <property type="project" value="TreeGrafter"/>
</dbReference>
<feature type="region of interest" description="Disordered" evidence="12">
    <location>
        <begin position="454"/>
        <end position="485"/>
    </location>
</feature>
<feature type="domain" description="Peptidase A1" evidence="15">
    <location>
        <begin position="75"/>
        <end position="375"/>
    </location>
</feature>
<keyword evidence="3 11" id="KW-0645">Protease</keyword>
<accession>A0A914A358</accession>
<dbReference type="PROSITE" id="PS00141">
    <property type="entry name" value="ASP_PROTEASE"/>
    <property type="match status" value="1"/>
</dbReference>
<keyword evidence="8 13" id="KW-1133">Transmembrane helix</keyword>
<evidence type="ECO:0000256" key="4">
    <source>
        <dbReference type="ARBA" id="ARBA00022692"/>
    </source>
</evidence>
<evidence type="ECO:0000256" key="3">
    <source>
        <dbReference type="ARBA" id="ARBA00022670"/>
    </source>
</evidence>
<dbReference type="CTD" id="23621"/>
<evidence type="ECO:0000256" key="1">
    <source>
        <dbReference type="ARBA" id="ARBA00004479"/>
    </source>
</evidence>
<dbReference type="InterPro" id="IPR009120">
    <property type="entry name" value="BACE1"/>
</dbReference>
<evidence type="ECO:0000256" key="12">
    <source>
        <dbReference type="SAM" id="MobiDB-lite"/>
    </source>
</evidence>
<evidence type="ECO:0000256" key="13">
    <source>
        <dbReference type="SAM" id="Phobius"/>
    </source>
</evidence>
<evidence type="ECO:0000313" key="17">
    <source>
        <dbReference type="Proteomes" id="UP000887568"/>
    </source>
</evidence>
<feature type="chain" id="PRO_5037908203" description="Peptidase A1 domain-containing protein" evidence="14">
    <location>
        <begin position="29"/>
        <end position="485"/>
    </location>
</feature>
<dbReference type="InterPro" id="IPR009119">
    <property type="entry name" value="BACE"/>
</dbReference>
<dbReference type="PANTHER" id="PTHR47965:SF12">
    <property type="entry name" value="ASPARTIC PROTEINASE 3-RELATED"/>
    <property type="match status" value="1"/>
</dbReference>
<dbReference type="GO" id="GO:0050435">
    <property type="term" value="P:amyloid-beta metabolic process"/>
    <property type="evidence" value="ECO:0007669"/>
    <property type="project" value="TreeGrafter"/>
</dbReference>
<keyword evidence="6 11" id="KW-0064">Aspartyl protease</keyword>
<evidence type="ECO:0000256" key="8">
    <source>
        <dbReference type="ARBA" id="ARBA00022989"/>
    </source>
</evidence>
<comment type="subcellular location">
    <subcellularLocation>
        <location evidence="1">Membrane</location>
        <topology evidence="1">Single-pass type I membrane protein</topology>
    </subcellularLocation>
</comment>
<dbReference type="PRINTS" id="PR01815">
    <property type="entry name" value="BACEFAMILY"/>
</dbReference>
<evidence type="ECO:0000256" key="9">
    <source>
        <dbReference type="ARBA" id="ARBA00023136"/>
    </source>
</evidence>
<dbReference type="AlphaFoldDB" id="A0A914A358"/>
<proteinExistence type="inferred from homology"/>
<dbReference type="InterPro" id="IPR001461">
    <property type="entry name" value="Aspartic_peptidase_A1"/>
</dbReference>
<reference evidence="16" key="1">
    <citation type="submission" date="2022-11" db="UniProtKB">
        <authorList>
            <consortium name="EnsemblMetazoa"/>
        </authorList>
    </citation>
    <scope>IDENTIFICATION</scope>
</reference>
<dbReference type="PRINTS" id="PR01816">
    <property type="entry name" value="BACE1"/>
</dbReference>
<keyword evidence="5 14" id="KW-0732">Signal</keyword>
<feature type="compositionally biased region" description="Low complexity" evidence="12">
    <location>
        <begin position="476"/>
        <end position="485"/>
    </location>
</feature>
<dbReference type="SUPFAM" id="SSF50630">
    <property type="entry name" value="Acid proteases"/>
    <property type="match status" value="1"/>
</dbReference>
<dbReference type="Pfam" id="PF14541">
    <property type="entry name" value="TAXi_C"/>
    <property type="match status" value="1"/>
</dbReference>
<dbReference type="FunFam" id="2.40.70.10:FF:000007">
    <property type="entry name" value="Beta-secretase 1"/>
    <property type="match status" value="1"/>
</dbReference>
<keyword evidence="9 13" id="KW-0472">Membrane</keyword>
<dbReference type="InterPro" id="IPR001969">
    <property type="entry name" value="Aspartic_peptidase_AS"/>
</dbReference>
<evidence type="ECO:0000256" key="14">
    <source>
        <dbReference type="SAM" id="SignalP"/>
    </source>
</evidence>
<evidence type="ECO:0000256" key="2">
    <source>
        <dbReference type="ARBA" id="ARBA00007447"/>
    </source>
</evidence>
<evidence type="ECO:0000256" key="6">
    <source>
        <dbReference type="ARBA" id="ARBA00022750"/>
    </source>
</evidence>
<dbReference type="GO" id="GO:0004190">
    <property type="term" value="F:aspartic-type endopeptidase activity"/>
    <property type="evidence" value="ECO:0007669"/>
    <property type="project" value="UniProtKB-KW"/>
</dbReference>
<dbReference type="GO" id="GO:0006509">
    <property type="term" value="P:membrane protein ectodomain proteolysis"/>
    <property type="evidence" value="ECO:0007669"/>
    <property type="project" value="TreeGrafter"/>
</dbReference>
<keyword evidence="4 13" id="KW-0812">Transmembrane</keyword>
<dbReference type="Gene3D" id="2.40.70.10">
    <property type="entry name" value="Acid Proteases"/>
    <property type="match status" value="2"/>
</dbReference>
<feature type="compositionally biased region" description="Basic and acidic residues" evidence="12">
    <location>
        <begin position="454"/>
        <end position="474"/>
    </location>
</feature>